<dbReference type="PANTHER" id="PTHR23043">
    <property type="entry name" value="HYPOXIA-INDUCIBLE FACTOR 1 ALPHA"/>
    <property type="match status" value="1"/>
</dbReference>
<dbReference type="Gene3D" id="3.30.450.20">
    <property type="entry name" value="PAS domain"/>
    <property type="match status" value="2"/>
</dbReference>
<dbReference type="Proteomes" id="UP000046395">
    <property type="component" value="Unassembled WGS sequence"/>
</dbReference>
<keyword evidence="3" id="KW-0804">Transcription</keyword>
<evidence type="ECO:0000256" key="3">
    <source>
        <dbReference type="ARBA" id="ARBA00023163"/>
    </source>
</evidence>
<dbReference type="SMART" id="SM00091">
    <property type="entry name" value="PAS"/>
    <property type="match status" value="2"/>
</dbReference>
<dbReference type="GO" id="GO:0046983">
    <property type="term" value="F:protein dimerization activity"/>
    <property type="evidence" value="ECO:0007669"/>
    <property type="project" value="InterPro"/>
</dbReference>
<dbReference type="CDD" id="cd00130">
    <property type="entry name" value="PAS"/>
    <property type="match status" value="2"/>
</dbReference>
<evidence type="ECO:0000256" key="4">
    <source>
        <dbReference type="ARBA" id="ARBA00023242"/>
    </source>
</evidence>
<keyword evidence="2" id="KW-0805">Transcription regulation</keyword>
<evidence type="ECO:0000256" key="2">
    <source>
        <dbReference type="ARBA" id="ARBA00023015"/>
    </source>
</evidence>
<reference evidence="8 9" key="3">
    <citation type="submission" date="2019-12" db="UniProtKB">
        <authorList>
            <consortium name="WormBaseParasite"/>
        </authorList>
    </citation>
    <scope>IDENTIFICATION</scope>
</reference>
<dbReference type="SUPFAM" id="SSF55785">
    <property type="entry name" value="PYP-like sensor domain (PAS domain)"/>
    <property type="match status" value="2"/>
</dbReference>
<feature type="domain" description="BHLH" evidence="6">
    <location>
        <begin position="5"/>
        <end position="59"/>
    </location>
</feature>
<comment type="subcellular location">
    <subcellularLocation>
        <location evidence="1">Nucleus</location>
    </subcellularLocation>
</comment>
<evidence type="ECO:0000259" key="5">
    <source>
        <dbReference type="PROSITE" id="PS50112"/>
    </source>
</evidence>
<dbReference type="GO" id="GO:0000981">
    <property type="term" value="F:DNA-binding transcription factor activity, RNA polymerase II-specific"/>
    <property type="evidence" value="ECO:0007669"/>
    <property type="project" value="TreeGrafter"/>
</dbReference>
<reference evidence="7" key="1">
    <citation type="submission" date="2013-11" db="EMBL/GenBank/DDBJ databases">
        <authorList>
            <person name="Aslett M."/>
        </authorList>
    </citation>
    <scope>NUCLEOTIDE SEQUENCE [LARGE SCALE GENOMIC DNA]</scope>
    <source>
        <strain evidence="7">Edinburgh</strain>
    </source>
</reference>
<dbReference type="InterPro" id="IPR035965">
    <property type="entry name" value="PAS-like_dom_sf"/>
</dbReference>
<dbReference type="PANTHER" id="PTHR23043:SF17">
    <property type="entry name" value="PROTEIN SIMILAR"/>
    <property type="match status" value="1"/>
</dbReference>
<dbReference type="PROSITE" id="PS50112">
    <property type="entry name" value="PAS"/>
    <property type="match status" value="1"/>
</dbReference>
<evidence type="ECO:0000259" key="6">
    <source>
        <dbReference type="PROSITE" id="PS50888"/>
    </source>
</evidence>
<keyword evidence="4" id="KW-0539">Nucleus</keyword>
<dbReference type="AlphaFoldDB" id="A0A5S6Q378"/>
<dbReference type="WBParaSite" id="TMUE_2000009618.1">
    <property type="protein sequence ID" value="TMUE_2000009618.1"/>
    <property type="gene ID" value="WBGene00288336"/>
</dbReference>
<proteinExistence type="predicted"/>
<dbReference type="CDD" id="cd11391">
    <property type="entry name" value="bHLH_PAS"/>
    <property type="match status" value="1"/>
</dbReference>
<protein>
    <submittedName>
        <fullName evidence="8 9">BHLH domain-containing protein</fullName>
    </submittedName>
</protein>
<organism evidence="7 8">
    <name type="scientific">Trichuris muris</name>
    <name type="common">Mouse whipworm</name>
    <dbReference type="NCBI Taxonomy" id="70415"/>
    <lineage>
        <taxon>Eukaryota</taxon>
        <taxon>Metazoa</taxon>
        <taxon>Ecdysozoa</taxon>
        <taxon>Nematoda</taxon>
        <taxon>Enoplea</taxon>
        <taxon>Dorylaimia</taxon>
        <taxon>Trichinellida</taxon>
        <taxon>Trichuridae</taxon>
        <taxon>Trichuris</taxon>
    </lineage>
</organism>
<dbReference type="PROSITE" id="PS50888">
    <property type="entry name" value="BHLH"/>
    <property type="match status" value="1"/>
</dbReference>
<dbReference type="GO" id="GO:0010557">
    <property type="term" value="P:positive regulation of macromolecule biosynthetic process"/>
    <property type="evidence" value="ECO:0007669"/>
    <property type="project" value="UniProtKB-ARBA"/>
</dbReference>
<dbReference type="GO" id="GO:0005634">
    <property type="term" value="C:nucleus"/>
    <property type="evidence" value="ECO:0007669"/>
    <property type="project" value="UniProtKB-SubCell"/>
</dbReference>
<dbReference type="STRING" id="70415.A0A5S6Q378"/>
<evidence type="ECO:0000256" key="1">
    <source>
        <dbReference type="ARBA" id="ARBA00004123"/>
    </source>
</evidence>
<evidence type="ECO:0000313" key="8">
    <source>
        <dbReference type="WBParaSite" id="TMUE_0000001648.1"/>
    </source>
</evidence>
<reference evidence="7" key="2">
    <citation type="submission" date="2014-03" db="EMBL/GenBank/DDBJ databases">
        <title>The whipworm genome and dual-species transcriptomics of an intimate host-pathogen interaction.</title>
        <authorList>
            <person name="Foth B.J."/>
            <person name="Tsai I.J."/>
            <person name="Reid A.J."/>
            <person name="Bancroft A.J."/>
            <person name="Nichol S."/>
            <person name="Tracey A."/>
            <person name="Holroyd N."/>
            <person name="Cotton J.A."/>
            <person name="Stanley E.J."/>
            <person name="Zarowiecki M."/>
            <person name="Liu J.Z."/>
            <person name="Huckvale T."/>
            <person name="Cooper P.J."/>
            <person name="Grencis R.K."/>
            <person name="Berriman M."/>
        </authorList>
    </citation>
    <scope>NUCLEOTIDE SEQUENCE [LARGE SCALE GENOMIC DNA]</scope>
    <source>
        <strain evidence="7">Edinburgh</strain>
    </source>
</reference>
<dbReference type="InterPro" id="IPR000014">
    <property type="entry name" value="PAS"/>
</dbReference>
<dbReference type="GO" id="GO:0000977">
    <property type="term" value="F:RNA polymerase II transcription regulatory region sequence-specific DNA binding"/>
    <property type="evidence" value="ECO:0007669"/>
    <property type="project" value="TreeGrafter"/>
</dbReference>
<keyword evidence="7" id="KW-1185">Reference proteome</keyword>
<evidence type="ECO:0000313" key="9">
    <source>
        <dbReference type="WBParaSite" id="TMUE_2000009618.1"/>
    </source>
</evidence>
<feature type="domain" description="PAS" evidence="5">
    <location>
        <begin position="123"/>
        <end position="186"/>
    </location>
</feature>
<evidence type="ECO:0000313" key="7">
    <source>
        <dbReference type="Proteomes" id="UP000046395"/>
    </source>
</evidence>
<accession>A0A5S6Q378</accession>
<dbReference type="WBParaSite" id="TMUE_0000001648.1">
    <property type="protein sequence ID" value="TMUE_0000001648.1"/>
    <property type="gene ID" value="WBGene00297534"/>
</dbReference>
<name>A0A5S6Q378_TRIMR</name>
<sequence length="372" mass="42463">MLDEMKKAHFRQVAQRRRRLENTEYENLAAELPIHQAISGSLLNKTKVLRLTTHYLKLKQMLCFMLNVPSFIPTYQILSVSNSSTQSDYSDAYAFPSVALNLSVTRASKSVEPRRGIDVPMNVLDVLDGFLIFLDEDGVLLYASETISIGFGLSQINIIGNRFDDYLRRSDKETFRTMLKNMKSHQLEFGRIVLCVRSNLTKKPLKYGPDAFNSYEAVELHVAALMDTAEQINRKVIGFAGAAIPISHSFCLSNAISSWSFVVKAELDFTVEYVCEQGIRWLFGASAEAKFGFRLYERIHPEDVQHFRRFHIETLQCGGSKSELFRFIPFSSKLQLTVQATSCRVQMNERLRSTRVSYISLLFIVVGQTYEQ</sequence>
<dbReference type="InterPro" id="IPR011598">
    <property type="entry name" value="bHLH_dom"/>
</dbReference>